<organism evidence="2 3">
    <name type="scientific">Agrobacterium tumefaciens</name>
    <dbReference type="NCBI Taxonomy" id="358"/>
    <lineage>
        <taxon>Bacteria</taxon>
        <taxon>Pseudomonadati</taxon>
        <taxon>Pseudomonadota</taxon>
        <taxon>Alphaproteobacteria</taxon>
        <taxon>Hyphomicrobiales</taxon>
        <taxon>Rhizobiaceae</taxon>
        <taxon>Rhizobium/Agrobacterium group</taxon>
        <taxon>Agrobacterium</taxon>
        <taxon>Agrobacterium tumefaciens complex</taxon>
    </lineage>
</organism>
<name>A0AA44JAQ5_AGRTU</name>
<gene>
    <name evidence="2" type="ORF">G6M46_22145</name>
</gene>
<keyword evidence="1" id="KW-1133">Transmembrane helix</keyword>
<accession>A0AA44JAQ5</accession>
<dbReference type="AlphaFoldDB" id="A0AA44JAQ5"/>
<proteinExistence type="predicted"/>
<sequence>MSDMTASGSAAPIAGGVELIVAVVCGAIVANLYFAQPVIGEISAALELLPERAGLIVTLTQLG</sequence>
<evidence type="ECO:0000256" key="1">
    <source>
        <dbReference type="SAM" id="Phobius"/>
    </source>
</evidence>
<evidence type="ECO:0000313" key="3">
    <source>
        <dbReference type="Proteomes" id="UP000702952"/>
    </source>
</evidence>
<feature type="non-terminal residue" evidence="2">
    <location>
        <position position="63"/>
    </location>
</feature>
<dbReference type="EMBL" id="JAAMAY010000031">
    <property type="protein sequence ID" value="NTC30836.1"/>
    <property type="molecule type" value="Genomic_DNA"/>
</dbReference>
<comment type="caution">
    <text evidence="2">The sequence shown here is derived from an EMBL/GenBank/DDBJ whole genome shotgun (WGS) entry which is preliminary data.</text>
</comment>
<keyword evidence="1" id="KW-0812">Transmembrane</keyword>
<feature type="transmembrane region" description="Helical" evidence="1">
    <location>
        <begin position="12"/>
        <end position="34"/>
    </location>
</feature>
<reference evidence="2" key="1">
    <citation type="journal article" date="2020" name="Science">
        <title>Unexpected conservation and global transmission of agrobacterial virulence plasmids.</title>
        <authorList>
            <person name="Weisberg A.J."/>
            <person name="Davis E.W. 2nd"/>
            <person name="Tabima J."/>
            <person name="Belcher M.S."/>
            <person name="Miller M."/>
            <person name="Kuo C.H."/>
            <person name="Loper J.E."/>
            <person name="Grunwald N.J."/>
            <person name="Putnam M.L."/>
            <person name="Chang J.H."/>
        </authorList>
    </citation>
    <scope>NUCLEOTIDE SEQUENCE</scope>
    <source>
        <strain evidence="2">17-1853-1a</strain>
    </source>
</reference>
<keyword evidence="1" id="KW-0472">Membrane</keyword>
<evidence type="ECO:0000313" key="2">
    <source>
        <dbReference type="EMBL" id="NTC30836.1"/>
    </source>
</evidence>
<dbReference type="Proteomes" id="UP000702952">
    <property type="component" value="Unassembled WGS sequence"/>
</dbReference>
<protein>
    <submittedName>
        <fullName evidence="2">MFS transporter</fullName>
    </submittedName>
</protein>